<keyword evidence="4" id="KW-0547">Nucleotide-binding</keyword>
<evidence type="ECO:0000256" key="7">
    <source>
        <dbReference type="ARBA" id="ARBA00023136"/>
    </source>
</evidence>
<evidence type="ECO:0000259" key="10">
    <source>
        <dbReference type="PROSITE" id="PS50929"/>
    </source>
</evidence>
<dbReference type="CDD" id="cd03249">
    <property type="entry name" value="ABC_MTABC3_MDL1_MDL2"/>
    <property type="match status" value="1"/>
</dbReference>
<comment type="subcellular location">
    <subcellularLocation>
        <location evidence="1">Cell membrane</location>
        <topology evidence="1">Multi-pass membrane protein</topology>
    </subcellularLocation>
</comment>
<dbReference type="RefSeq" id="WP_307234885.1">
    <property type="nucleotide sequence ID" value="NZ_JAUSVF010000002.1"/>
</dbReference>
<dbReference type="InterPro" id="IPR027417">
    <property type="entry name" value="P-loop_NTPase"/>
</dbReference>
<evidence type="ECO:0000256" key="2">
    <source>
        <dbReference type="ARBA" id="ARBA00005417"/>
    </source>
</evidence>
<protein>
    <submittedName>
        <fullName evidence="11">ATP-binding cassette subfamily B protein</fullName>
    </submittedName>
</protein>
<sequence>MKLNNRRVGTAESETLAILRRVIAENGREHIRGYAFAIVCLVVVAATTGFTAWIMETVVNELFANRRGDIVLLVCGALFAAFVLRGLATYGQAMAFSKIGNNIVASYKRRLHSHLMALSIGYFQEQRSARLLAKINQNVSGIRDVLNMTVTSIARDLLTLVALIGVMIGKDWLLTLIVFSAAPPMLLGLRYISKRLRLATRESVEVNSLVFGAMQEAIQGITIVKAFTMEDELRRKVEAIIDRAENRANRIARLSERTAPMTETFAGLAISSVFAYAAFRTIYGNIPPGAFLAFVTALLMAYDPARRLARLQVSLERAAVNARMLYEILDTVPHQRDRADATELKLGQAQIEFRNVHFGYATGGDILKGVSFVAEGGKTTALVGPSGAGKSTVISLIPRFYDPGSGEILVDGQDIAHVTKQSLRNGLAYVSQQPYLFEGSIRDNIRYGRPGATDDEIEEAARLAYAHDFILAQPQGYDTPVGENGVTLSGGQRQRLSIARALVRKAPILLLDEATSALDTESEAAVQKALDHAMSGRTVVVIAHRLSTIANADKIIVMRDGLVVEEGTHKELARRPDGLYARLHNLPGDIAEIAAGADAL</sequence>
<evidence type="ECO:0000256" key="6">
    <source>
        <dbReference type="ARBA" id="ARBA00022989"/>
    </source>
</evidence>
<dbReference type="InterPro" id="IPR039421">
    <property type="entry name" value="Type_1_exporter"/>
</dbReference>
<dbReference type="InterPro" id="IPR011527">
    <property type="entry name" value="ABC1_TM_dom"/>
</dbReference>
<dbReference type="InterPro" id="IPR003593">
    <property type="entry name" value="AAA+_ATPase"/>
</dbReference>
<evidence type="ECO:0000256" key="4">
    <source>
        <dbReference type="ARBA" id="ARBA00022741"/>
    </source>
</evidence>
<dbReference type="GO" id="GO:0005524">
    <property type="term" value="F:ATP binding"/>
    <property type="evidence" value="ECO:0007669"/>
    <property type="project" value="UniProtKB-KW"/>
</dbReference>
<keyword evidence="6 8" id="KW-1133">Transmembrane helix</keyword>
<dbReference type="PANTHER" id="PTHR24221">
    <property type="entry name" value="ATP-BINDING CASSETTE SUB-FAMILY B"/>
    <property type="match status" value="1"/>
</dbReference>
<dbReference type="InterPro" id="IPR017871">
    <property type="entry name" value="ABC_transporter-like_CS"/>
</dbReference>
<evidence type="ECO:0000259" key="9">
    <source>
        <dbReference type="PROSITE" id="PS50893"/>
    </source>
</evidence>
<gene>
    <name evidence="11" type="ORF">QO002_005071</name>
</gene>
<dbReference type="PANTHER" id="PTHR24221:SF654">
    <property type="entry name" value="ATP-BINDING CASSETTE SUB-FAMILY B MEMBER 6"/>
    <property type="match status" value="1"/>
</dbReference>
<dbReference type="PROSITE" id="PS50893">
    <property type="entry name" value="ABC_TRANSPORTER_2"/>
    <property type="match status" value="1"/>
</dbReference>
<dbReference type="Gene3D" id="1.20.1560.10">
    <property type="entry name" value="ABC transporter type 1, transmembrane domain"/>
    <property type="match status" value="1"/>
</dbReference>
<evidence type="ECO:0000313" key="11">
    <source>
        <dbReference type="EMBL" id="MDQ0322865.1"/>
    </source>
</evidence>
<feature type="transmembrane region" description="Helical" evidence="8">
    <location>
        <begin position="70"/>
        <end position="88"/>
    </location>
</feature>
<dbReference type="Gene3D" id="3.40.50.300">
    <property type="entry name" value="P-loop containing nucleotide triphosphate hydrolases"/>
    <property type="match status" value="1"/>
</dbReference>
<proteinExistence type="inferred from homology"/>
<dbReference type="SMART" id="SM00382">
    <property type="entry name" value="AAA"/>
    <property type="match status" value="1"/>
</dbReference>
<organism evidence="11 12">
    <name type="scientific">Pararhizobium capsulatum DSM 1112</name>
    <dbReference type="NCBI Taxonomy" id="1121113"/>
    <lineage>
        <taxon>Bacteria</taxon>
        <taxon>Pseudomonadati</taxon>
        <taxon>Pseudomonadota</taxon>
        <taxon>Alphaproteobacteria</taxon>
        <taxon>Hyphomicrobiales</taxon>
        <taxon>Rhizobiaceae</taxon>
        <taxon>Rhizobium/Agrobacterium group</taxon>
        <taxon>Pararhizobium</taxon>
    </lineage>
</organism>
<evidence type="ECO:0000256" key="5">
    <source>
        <dbReference type="ARBA" id="ARBA00022840"/>
    </source>
</evidence>
<feature type="domain" description="ABC transmembrane type-1" evidence="10">
    <location>
        <begin position="35"/>
        <end position="317"/>
    </location>
</feature>
<dbReference type="SUPFAM" id="SSF90123">
    <property type="entry name" value="ABC transporter transmembrane region"/>
    <property type="match status" value="1"/>
</dbReference>
<dbReference type="Pfam" id="PF00005">
    <property type="entry name" value="ABC_tran"/>
    <property type="match status" value="1"/>
</dbReference>
<comment type="caution">
    <text evidence="11">The sequence shown here is derived from an EMBL/GenBank/DDBJ whole genome shotgun (WGS) entry which is preliminary data.</text>
</comment>
<evidence type="ECO:0000256" key="8">
    <source>
        <dbReference type="SAM" id="Phobius"/>
    </source>
</evidence>
<dbReference type="CDD" id="cd18552">
    <property type="entry name" value="ABC_6TM_MsbA_like"/>
    <property type="match status" value="1"/>
</dbReference>
<evidence type="ECO:0000256" key="3">
    <source>
        <dbReference type="ARBA" id="ARBA00022692"/>
    </source>
</evidence>
<comment type="similarity">
    <text evidence="2">Belongs to the ABC transporter superfamily.</text>
</comment>
<evidence type="ECO:0000313" key="12">
    <source>
        <dbReference type="Proteomes" id="UP001230207"/>
    </source>
</evidence>
<keyword evidence="5 11" id="KW-0067">ATP-binding</keyword>
<name>A0ABU0BZJ6_9HYPH</name>
<dbReference type="PROSITE" id="PS50929">
    <property type="entry name" value="ABC_TM1F"/>
    <property type="match status" value="1"/>
</dbReference>
<dbReference type="InterPro" id="IPR036640">
    <property type="entry name" value="ABC1_TM_sf"/>
</dbReference>
<keyword evidence="3 8" id="KW-0812">Transmembrane</keyword>
<reference evidence="11 12" key="1">
    <citation type="submission" date="2023-07" db="EMBL/GenBank/DDBJ databases">
        <title>Genomic Encyclopedia of Type Strains, Phase IV (KMG-IV): sequencing the most valuable type-strain genomes for metagenomic binning, comparative biology and taxonomic classification.</title>
        <authorList>
            <person name="Goeker M."/>
        </authorList>
    </citation>
    <scope>NUCLEOTIDE SEQUENCE [LARGE SCALE GENOMIC DNA]</scope>
    <source>
        <strain evidence="11 12">DSM 1112</strain>
    </source>
</reference>
<feature type="domain" description="ABC transporter" evidence="9">
    <location>
        <begin position="351"/>
        <end position="585"/>
    </location>
</feature>
<evidence type="ECO:0000256" key="1">
    <source>
        <dbReference type="ARBA" id="ARBA00004651"/>
    </source>
</evidence>
<dbReference type="Proteomes" id="UP001230207">
    <property type="component" value="Unassembled WGS sequence"/>
</dbReference>
<dbReference type="PROSITE" id="PS00211">
    <property type="entry name" value="ABC_TRANSPORTER_1"/>
    <property type="match status" value="1"/>
</dbReference>
<dbReference type="Pfam" id="PF00664">
    <property type="entry name" value="ABC_membrane"/>
    <property type="match status" value="1"/>
</dbReference>
<dbReference type="EMBL" id="JAUSVF010000002">
    <property type="protein sequence ID" value="MDQ0322865.1"/>
    <property type="molecule type" value="Genomic_DNA"/>
</dbReference>
<dbReference type="InterPro" id="IPR003439">
    <property type="entry name" value="ABC_transporter-like_ATP-bd"/>
</dbReference>
<keyword evidence="7 8" id="KW-0472">Membrane</keyword>
<accession>A0ABU0BZJ6</accession>
<feature type="transmembrane region" description="Helical" evidence="8">
    <location>
        <begin position="34"/>
        <end position="55"/>
    </location>
</feature>
<keyword evidence="12" id="KW-1185">Reference proteome</keyword>
<dbReference type="SUPFAM" id="SSF52540">
    <property type="entry name" value="P-loop containing nucleoside triphosphate hydrolases"/>
    <property type="match status" value="1"/>
</dbReference>